<dbReference type="InterPro" id="IPR036318">
    <property type="entry name" value="FAD-bd_PCMH-like_sf"/>
</dbReference>
<keyword evidence="6" id="KW-0444">Lipid biosynthesis</keyword>
<evidence type="ECO:0000256" key="4">
    <source>
        <dbReference type="ARBA" id="ARBA00012405"/>
    </source>
</evidence>
<evidence type="ECO:0000256" key="14">
    <source>
        <dbReference type="ARBA" id="ARBA00022989"/>
    </source>
</evidence>
<evidence type="ECO:0000256" key="24">
    <source>
        <dbReference type="ARBA" id="ARBA00078485"/>
    </source>
</evidence>
<keyword evidence="15" id="KW-0560">Oxidoreductase</keyword>
<dbReference type="WBParaSite" id="maker-uti_cns_0006599-snap-gene-0.3-mRNA-1">
    <property type="protein sequence ID" value="maker-uti_cns_0006599-snap-gene-0.3-mRNA-1"/>
    <property type="gene ID" value="maker-uti_cns_0006599-snap-gene-0.3"/>
</dbReference>
<evidence type="ECO:0000256" key="10">
    <source>
        <dbReference type="ARBA" id="ARBA00022729"/>
    </source>
</evidence>
<accession>A0A1I8HD04</accession>
<keyword evidence="12" id="KW-0274">FAD</keyword>
<dbReference type="GO" id="GO:0000246">
    <property type="term" value="F:Delta24(24-1) sterol reductase activity"/>
    <property type="evidence" value="ECO:0007669"/>
    <property type="project" value="TreeGrafter"/>
</dbReference>
<evidence type="ECO:0000259" key="27">
    <source>
        <dbReference type="PROSITE" id="PS51387"/>
    </source>
</evidence>
<evidence type="ECO:0000256" key="21">
    <source>
        <dbReference type="ARBA" id="ARBA00051033"/>
    </source>
</evidence>
<keyword evidence="9" id="KW-0812">Transmembrane</keyword>
<dbReference type="WBParaSite" id="maker-uti_cns_0005434-snap-gene-0.5-mRNA-1">
    <property type="protein sequence ID" value="maker-uti_cns_0005434-snap-gene-0.5-mRNA-1"/>
    <property type="gene ID" value="maker-uti_cns_0005434-snap-gene-0.5"/>
</dbReference>
<keyword evidence="7" id="KW-0153">Cholesterol metabolism</keyword>
<keyword evidence="18" id="KW-0472">Membrane</keyword>
<comment type="cofactor">
    <cofactor evidence="1">
        <name>FAD</name>
        <dbReference type="ChEBI" id="CHEBI:57692"/>
    </cofactor>
</comment>
<keyword evidence="16" id="KW-0333">Golgi apparatus</keyword>
<feature type="domain" description="FAD-binding PCMH-type" evidence="27">
    <location>
        <begin position="41"/>
        <end position="217"/>
    </location>
</feature>
<dbReference type="Pfam" id="PF01565">
    <property type="entry name" value="FAD_binding_4"/>
    <property type="match status" value="1"/>
</dbReference>
<dbReference type="AlphaFoldDB" id="A0A1I8HD04"/>
<evidence type="ECO:0000256" key="15">
    <source>
        <dbReference type="ARBA" id="ARBA00023002"/>
    </source>
</evidence>
<evidence type="ECO:0000313" key="30">
    <source>
        <dbReference type="WBParaSite" id="maker-uti_cns_0006599-snap-gene-0.3-mRNA-1"/>
    </source>
</evidence>
<name>A0A1I8HD04_9PLAT</name>
<evidence type="ECO:0000256" key="7">
    <source>
        <dbReference type="ARBA" id="ARBA00022548"/>
    </source>
</evidence>
<dbReference type="GO" id="GO:0005789">
    <property type="term" value="C:endoplasmic reticulum membrane"/>
    <property type="evidence" value="ECO:0007669"/>
    <property type="project" value="UniProtKB-SubCell"/>
</dbReference>
<keyword evidence="14" id="KW-1133">Transmembrane helix</keyword>
<keyword evidence="20" id="KW-0753">Steroid metabolism</keyword>
<comment type="subcellular location">
    <subcellularLocation>
        <location evidence="3">Endoplasmic reticulum membrane</location>
        <topology evidence="3">Single-pass membrane protein</topology>
    </subcellularLocation>
    <subcellularLocation>
        <location evidence="2">Golgi apparatus membrane</location>
        <topology evidence="2">Single-pass membrane protein</topology>
    </subcellularLocation>
</comment>
<evidence type="ECO:0000256" key="6">
    <source>
        <dbReference type="ARBA" id="ARBA00022516"/>
    </source>
</evidence>
<evidence type="ECO:0000313" key="28">
    <source>
        <dbReference type="Proteomes" id="UP000095280"/>
    </source>
</evidence>
<keyword evidence="17" id="KW-0443">Lipid metabolism</keyword>
<feature type="region of interest" description="Disordered" evidence="26">
    <location>
        <begin position="583"/>
        <end position="610"/>
    </location>
</feature>
<dbReference type="EC" id="1.3.1.72" evidence="4"/>
<keyword evidence="28" id="KW-1185">Reference proteome</keyword>
<dbReference type="InterPro" id="IPR016169">
    <property type="entry name" value="FAD-bd_PCMH_sub2"/>
</dbReference>
<keyword evidence="19" id="KW-1207">Sterol metabolism</keyword>
<dbReference type="Gene3D" id="3.30.465.10">
    <property type="match status" value="1"/>
</dbReference>
<evidence type="ECO:0000256" key="22">
    <source>
        <dbReference type="ARBA" id="ARBA00052927"/>
    </source>
</evidence>
<comment type="catalytic activity">
    <reaction evidence="22">
        <text>5alpha-cholest-8-en-3beta-ol + NADP(+) = zymosterol + NADPH + H(+)</text>
        <dbReference type="Rhea" id="RHEA:36399"/>
        <dbReference type="ChEBI" id="CHEBI:15378"/>
        <dbReference type="ChEBI" id="CHEBI:16608"/>
        <dbReference type="ChEBI" id="CHEBI:18252"/>
        <dbReference type="ChEBI" id="CHEBI:57783"/>
        <dbReference type="ChEBI" id="CHEBI:58349"/>
        <dbReference type="EC" id="1.3.1.72"/>
    </reaction>
    <physiologicalReaction direction="right-to-left" evidence="22">
        <dbReference type="Rhea" id="RHEA:36401"/>
    </physiologicalReaction>
</comment>
<evidence type="ECO:0000256" key="19">
    <source>
        <dbReference type="ARBA" id="ARBA00023166"/>
    </source>
</evidence>
<dbReference type="GO" id="GO:0071949">
    <property type="term" value="F:FAD binding"/>
    <property type="evidence" value="ECO:0007669"/>
    <property type="project" value="InterPro"/>
</dbReference>
<keyword evidence="8" id="KW-0285">Flavoprotein</keyword>
<evidence type="ECO:0000256" key="23">
    <source>
        <dbReference type="ARBA" id="ARBA00056986"/>
    </source>
</evidence>
<protein>
    <recommendedName>
        <fullName evidence="5">Delta(24)-sterol reductase</fullName>
        <ecNumber evidence="4">1.3.1.72</ecNumber>
    </recommendedName>
    <alternativeName>
        <fullName evidence="24">24-dehydrocholesterol reductase</fullName>
    </alternativeName>
    <alternativeName>
        <fullName evidence="25">3-beta-hydroxysterol Delta-24-reductase</fullName>
    </alternativeName>
</protein>
<dbReference type="PANTHER" id="PTHR10801:SF0">
    <property type="entry name" value="DELTA(24)-STEROL REDUCTASE"/>
    <property type="match status" value="1"/>
</dbReference>
<evidence type="ECO:0000256" key="9">
    <source>
        <dbReference type="ARBA" id="ARBA00022692"/>
    </source>
</evidence>
<evidence type="ECO:0000256" key="1">
    <source>
        <dbReference type="ARBA" id="ARBA00001974"/>
    </source>
</evidence>
<dbReference type="Proteomes" id="UP000095280">
    <property type="component" value="Unplaced"/>
</dbReference>
<dbReference type="GO" id="GO:0008203">
    <property type="term" value="P:cholesterol metabolic process"/>
    <property type="evidence" value="ECO:0007669"/>
    <property type="project" value="UniProtKB-KW"/>
</dbReference>
<evidence type="ECO:0000256" key="25">
    <source>
        <dbReference type="ARBA" id="ARBA00080612"/>
    </source>
</evidence>
<reference evidence="29 30" key="1">
    <citation type="submission" date="2016-11" db="UniProtKB">
        <authorList>
            <consortium name="WormBaseParasite"/>
        </authorList>
    </citation>
    <scope>IDENTIFICATION</scope>
</reference>
<proteinExistence type="predicted"/>
<evidence type="ECO:0000256" key="12">
    <source>
        <dbReference type="ARBA" id="ARBA00022827"/>
    </source>
</evidence>
<keyword evidence="10" id="KW-0732">Signal</keyword>
<evidence type="ECO:0000256" key="20">
    <source>
        <dbReference type="ARBA" id="ARBA00023221"/>
    </source>
</evidence>
<dbReference type="GO" id="GO:0000139">
    <property type="term" value="C:Golgi membrane"/>
    <property type="evidence" value="ECO:0007669"/>
    <property type="project" value="UniProtKB-SubCell"/>
</dbReference>
<evidence type="ECO:0000256" key="18">
    <source>
        <dbReference type="ARBA" id="ARBA00023136"/>
    </source>
</evidence>
<evidence type="ECO:0000313" key="29">
    <source>
        <dbReference type="WBParaSite" id="maker-uti_cns_0005434-snap-gene-0.5-mRNA-1"/>
    </source>
</evidence>
<evidence type="ECO:0000256" key="8">
    <source>
        <dbReference type="ARBA" id="ARBA00022630"/>
    </source>
</evidence>
<evidence type="ECO:0000256" key="3">
    <source>
        <dbReference type="ARBA" id="ARBA00004389"/>
    </source>
</evidence>
<evidence type="ECO:0000256" key="26">
    <source>
        <dbReference type="SAM" id="MobiDB-lite"/>
    </source>
</evidence>
<dbReference type="PROSITE" id="PS51387">
    <property type="entry name" value="FAD_PCMH"/>
    <property type="match status" value="1"/>
</dbReference>
<keyword evidence="13" id="KW-0521">NADP</keyword>
<sequence>MSEKLFAYILVNYRWVFVLLFLLPLSLLYDAFFYVRNKIIFRLRSAPRQHDARVKDVQRQITAWAASGGRQKLCTARPGWQNMSFRRGKYKKTHYNVNVNLIDILEVNPNSRTVRCEPMVSMGQLTATLLPLGWTIPIVPELDDLTVGGLVMGTGVETSSHAHGLFQHICESYELVLADGSVVTCSATENSDLFYAVPWSYGTLGFLVSATIRLIPAHSFVRLTYIPCHSLEELSKTFADESAKREENDFVEGLVYSAESGVVMVGKSTNQADPDRINRIGDYWKPWFFKHVERFLKTGGGVEFIPTRHYYHRHSRSIFWQMQDIVPFGNHPIFRYLLGWAVPPKVSLMKLTQGETVKKMYETHQIIQDMLVPITDLAGAIKVFHREINMYPLWLCPFYLPDNPGMLRPRDDRSQMYVDIGAYGAPKNPEYKAEATTRLRARGSRLPDALRRHLHDRVRVRGYVRPSAIRPAARQAGSNQGRFSSLLETEFSGRPAANLSIIFRPDQWARILLVVEQTFTRQECQAHQESYSQLLQDGRRALVVRWKSEDDENNNLLGRKRRVVSAEQKIVEDQELRREMETSLMNQSAATSGEERAAATEAGSSTPVQC</sequence>
<dbReference type="FunFam" id="3.30.465.10:FF:000032">
    <property type="entry name" value="Delta(24)-sterol reductase"/>
    <property type="match status" value="1"/>
</dbReference>
<keyword evidence="11" id="KW-0256">Endoplasmic reticulum</keyword>
<comment type="function">
    <text evidence="23">Catalyzes the reduction of the delta-24 double bond of sterol intermediates during cholesterol biosynthesis. In addition to its cholesterol-synthesizing activity, can protect cells from oxidative stress by reducing caspase 3 activity during apoptosis induced by oxidative stress. Also protects against amyloid-beta peptide-induced apoptosis.</text>
</comment>
<dbReference type="PANTHER" id="PTHR10801">
    <property type="entry name" value="24-DEHYDROCHOLESTEROL REDUCTASE"/>
    <property type="match status" value="1"/>
</dbReference>
<evidence type="ECO:0000256" key="2">
    <source>
        <dbReference type="ARBA" id="ARBA00004194"/>
    </source>
</evidence>
<evidence type="ECO:0000256" key="11">
    <source>
        <dbReference type="ARBA" id="ARBA00022824"/>
    </source>
</evidence>
<evidence type="ECO:0000256" key="5">
    <source>
        <dbReference type="ARBA" id="ARBA00019086"/>
    </source>
</evidence>
<dbReference type="GO" id="GO:0050614">
    <property type="term" value="F:Delta24-sterol reductase activity"/>
    <property type="evidence" value="ECO:0007669"/>
    <property type="project" value="UniProtKB-EC"/>
</dbReference>
<dbReference type="InterPro" id="IPR016166">
    <property type="entry name" value="FAD-bd_PCMH"/>
</dbReference>
<evidence type="ECO:0000256" key="13">
    <source>
        <dbReference type="ARBA" id="ARBA00022857"/>
    </source>
</evidence>
<dbReference type="InterPro" id="IPR006094">
    <property type="entry name" value="Oxid_FAD_bind_N"/>
</dbReference>
<organism evidence="28 29">
    <name type="scientific">Macrostomum lignano</name>
    <dbReference type="NCBI Taxonomy" id="282301"/>
    <lineage>
        <taxon>Eukaryota</taxon>
        <taxon>Metazoa</taxon>
        <taxon>Spiralia</taxon>
        <taxon>Lophotrochozoa</taxon>
        <taxon>Platyhelminthes</taxon>
        <taxon>Rhabditophora</taxon>
        <taxon>Macrostomorpha</taxon>
        <taxon>Macrostomida</taxon>
        <taxon>Macrostomidae</taxon>
        <taxon>Macrostomum</taxon>
    </lineage>
</organism>
<evidence type="ECO:0000256" key="17">
    <source>
        <dbReference type="ARBA" id="ARBA00023098"/>
    </source>
</evidence>
<evidence type="ECO:0000256" key="16">
    <source>
        <dbReference type="ARBA" id="ARBA00023034"/>
    </source>
</evidence>
<dbReference type="InterPro" id="IPR040165">
    <property type="entry name" value="Diminuto-like"/>
</dbReference>
<dbReference type="SUPFAM" id="SSF56176">
    <property type="entry name" value="FAD-binding/transporter-associated domain-like"/>
    <property type="match status" value="1"/>
</dbReference>
<comment type="catalytic activity">
    <reaction evidence="21">
        <text>lanosterol + NADPH + H(+) = 24,25-dihydrolanosterol + NADP(+)</text>
        <dbReference type="Rhea" id="RHEA:33919"/>
        <dbReference type="ChEBI" id="CHEBI:15378"/>
        <dbReference type="ChEBI" id="CHEBI:16521"/>
        <dbReference type="ChEBI" id="CHEBI:28113"/>
        <dbReference type="ChEBI" id="CHEBI:57783"/>
        <dbReference type="ChEBI" id="CHEBI:58349"/>
    </reaction>
    <physiologicalReaction direction="left-to-right" evidence="21">
        <dbReference type="Rhea" id="RHEA:33920"/>
    </physiologicalReaction>
</comment>